<proteinExistence type="predicted"/>
<comment type="caution">
    <text evidence="2">The sequence shown here is derived from an EMBL/GenBank/DDBJ whole genome shotgun (WGS) entry which is preliminary data.</text>
</comment>
<organism evidence="2 3">
    <name type="scientific">Dryococelus australis</name>
    <dbReference type="NCBI Taxonomy" id="614101"/>
    <lineage>
        <taxon>Eukaryota</taxon>
        <taxon>Metazoa</taxon>
        <taxon>Ecdysozoa</taxon>
        <taxon>Arthropoda</taxon>
        <taxon>Hexapoda</taxon>
        <taxon>Insecta</taxon>
        <taxon>Pterygota</taxon>
        <taxon>Neoptera</taxon>
        <taxon>Polyneoptera</taxon>
        <taxon>Phasmatodea</taxon>
        <taxon>Verophasmatodea</taxon>
        <taxon>Anareolatae</taxon>
        <taxon>Phasmatidae</taxon>
        <taxon>Eurycanthinae</taxon>
        <taxon>Dryococelus</taxon>
    </lineage>
</organism>
<accession>A0ABQ9HRA6</accession>
<evidence type="ECO:0000313" key="3">
    <source>
        <dbReference type="Proteomes" id="UP001159363"/>
    </source>
</evidence>
<feature type="compositionally biased region" description="Basic residues" evidence="1">
    <location>
        <begin position="8"/>
        <end position="17"/>
    </location>
</feature>
<evidence type="ECO:0000313" key="2">
    <source>
        <dbReference type="EMBL" id="KAJ8886887.1"/>
    </source>
</evidence>
<protein>
    <submittedName>
        <fullName evidence="2">Uncharacterized protein</fullName>
    </submittedName>
</protein>
<gene>
    <name evidence="2" type="ORF">PR048_013099</name>
</gene>
<dbReference type="Proteomes" id="UP001159363">
    <property type="component" value="Chromosome X"/>
</dbReference>
<keyword evidence="3" id="KW-1185">Reference proteome</keyword>
<sequence>MIIQNLNHKPKKGRSKNRKQEIEDLIKERNRKSRQYQQSRTQQFKNELDRANRLIRTKVEVHKI</sequence>
<name>A0ABQ9HRA6_9NEOP</name>
<feature type="region of interest" description="Disordered" evidence="1">
    <location>
        <begin position="1"/>
        <end position="20"/>
    </location>
</feature>
<evidence type="ECO:0000256" key="1">
    <source>
        <dbReference type="SAM" id="MobiDB-lite"/>
    </source>
</evidence>
<reference evidence="2 3" key="1">
    <citation type="submission" date="2023-02" db="EMBL/GenBank/DDBJ databases">
        <title>LHISI_Scaffold_Assembly.</title>
        <authorList>
            <person name="Stuart O.P."/>
            <person name="Cleave R."/>
            <person name="Magrath M.J.L."/>
            <person name="Mikheyev A.S."/>
        </authorList>
    </citation>
    <scope>NUCLEOTIDE SEQUENCE [LARGE SCALE GENOMIC DNA]</scope>
    <source>
        <strain evidence="2">Daus_M_001</strain>
        <tissue evidence="2">Leg muscle</tissue>
    </source>
</reference>
<dbReference type="EMBL" id="JARBHB010000004">
    <property type="protein sequence ID" value="KAJ8886887.1"/>
    <property type="molecule type" value="Genomic_DNA"/>
</dbReference>